<feature type="region of interest" description="Disordered" evidence="1">
    <location>
        <begin position="1"/>
        <end position="92"/>
    </location>
</feature>
<accession>A0AAI9ZMH0</accession>
<evidence type="ECO:0000313" key="2">
    <source>
        <dbReference type="EMBL" id="KAK1634380.1"/>
    </source>
</evidence>
<proteinExistence type="predicted"/>
<reference evidence="2" key="1">
    <citation type="submission" date="2021-06" db="EMBL/GenBank/DDBJ databases">
        <title>Comparative genomics, transcriptomics and evolutionary studies reveal genomic signatures of adaptation to plant cell wall in hemibiotrophic fungi.</title>
        <authorList>
            <consortium name="DOE Joint Genome Institute"/>
            <person name="Baroncelli R."/>
            <person name="Diaz J.F."/>
            <person name="Benocci T."/>
            <person name="Peng M."/>
            <person name="Battaglia E."/>
            <person name="Haridas S."/>
            <person name="Andreopoulos W."/>
            <person name="Labutti K."/>
            <person name="Pangilinan J."/>
            <person name="Floch G.L."/>
            <person name="Makela M.R."/>
            <person name="Henrissat B."/>
            <person name="Grigoriev I.V."/>
            <person name="Crouch J.A."/>
            <person name="De Vries R.P."/>
            <person name="Sukno S.A."/>
            <person name="Thon M.R."/>
        </authorList>
    </citation>
    <scope>NUCLEOTIDE SEQUENCE</scope>
    <source>
        <strain evidence="2">CBS 102054</strain>
    </source>
</reference>
<name>A0AAI9ZMH0_9PEZI</name>
<feature type="non-terminal residue" evidence="2">
    <location>
        <position position="131"/>
    </location>
</feature>
<comment type="caution">
    <text evidence="2">The sequence shown here is derived from an EMBL/GenBank/DDBJ whole genome shotgun (WGS) entry which is preliminary data.</text>
</comment>
<keyword evidence="3" id="KW-1185">Reference proteome</keyword>
<feature type="compositionally biased region" description="Polar residues" evidence="1">
    <location>
        <begin position="41"/>
        <end position="52"/>
    </location>
</feature>
<protein>
    <submittedName>
        <fullName evidence="2">Uncharacterized protein</fullName>
    </submittedName>
</protein>
<dbReference type="EMBL" id="JAHMHQ010000015">
    <property type="protein sequence ID" value="KAK1634380.1"/>
    <property type="molecule type" value="Genomic_DNA"/>
</dbReference>
<dbReference type="RefSeq" id="XP_060442987.1">
    <property type="nucleotide sequence ID" value="XM_060590807.1"/>
</dbReference>
<dbReference type="GeneID" id="85475669"/>
<dbReference type="Proteomes" id="UP001243989">
    <property type="component" value="Unassembled WGS sequence"/>
</dbReference>
<evidence type="ECO:0000313" key="3">
    <source>
        <dbReference type="Proteomes" id="UP001243989"/>
    </source>
</evidence>
<dbReference type="AlphaFoldDB" id="A0AAI9ZMH0"/>
<sequence length="131" mass="14495">MDHETTQLPSCIGSPNSSPGSTSVSESCSRSSISNSSSSSQTQATTNFSAATKEQPGCDRESLLVLQRTLTEDVEGPKDSITTKPQRDIGPVEREFHADPSHEFWKWCRNTQNWYHKVTETGSVLWAPHQL</sequence>
<feature type="compositionally biased region" description="Low complexity" evidence="1">
    <location>
        <begin position="14"/>
        <end position="40"/>
    </location>
</feature>
<organism evidence="2 3">
    <name type="scientific">Colletotrichum phormii</name>
    <dbReference type="NCBI Taxonomy" id="359342"/>
    <lineage>
        <taxon>Eukaryota</taxon>
        <taxon>Fungi</taxon>
        <taxon>Dikarya</taxon>
        <taxon>Ascomycota</taxon>
        <taxon>Pezizomycotina</taxon>
        <taxon>Sordariomycetes</taxon>
        <taxon>Hypocreomycetidae</taxon>
        <taxon>Glomerellales</taxon>
        <taxon>Glomerellaceae</taxon>
        <taxon>Colletotrichum</taxon>
        <taxon>Colletotrichum acutatum species complex</taxon>
    </lineage>
</organism>
<gene>
    <name evidence="2" type="ORF">BDP81DRAFT_432710</name>
</gene>
<evidence type="ECO:0000256" key="1">
    <source>
        <dbReference type="SAM" id="MobiDB-lite"/>
    </source>
</evidence>